<keyword evidence="4" id="KW-1185">Reference proteome</keyword>
<dbReference type="PANTHER" id="PTHR12558:SF33">
    <property type="entry name" value="BLL7664 PROTEIN"/>
    <property type="match status" value="1"/>
</dbReference>
<reference evidence="4" key="1">
    <citation type="submission" date="2023-12" db="EMBL/GenBank/DDBJ databases">
        <title>Novel isolates from deep terrestrial aquifers shed light on the physiology and ecology of the class Limnochordia.</title>
        <authorList>
            <person name="Karnachuk O.V."/>
            <person name="Lukina A.P."/>
            <person name="Avakyan M.R."/>
            <person name="Kadnikov V."/>
            <person name="Begmatov S."/>
            <person name="Beletsky A.V."/>
            <person name="Mardanov A.V."/>
            <person name="Ravin N.V."/>
        </authorList>
    </citation>
    <scope>NUCLEOTIDE SEQUENCE [LARGE SCALE GENOMIC DNA]</scope>
    <source>
        <strain evidence="4">LN</strain>
    </source>
</reference>
<protein>
    <submittedName>
        <fullName evidence="3">Tetratricopeptide repeat protein</fullName>
    </submittedName>
</protein>
<dbReference type="PROSITE" id="PS50293">
    <property type="entry name" value="TPR_REGION"/>
    <property type="match status" value="1"/>
</dbReference>
<dbReference type="InterPro" id="IPR011990">
    <property type="entry name" value="TPR-like_helical_dom_sf"/>
</dbReference>
<evidence type="ECO:0000313" key="4">
    <source>
        <dbReference type="Proteomes" id="UP001333102"/>
    </source>
</evidence>
<feature type="chain" id="PRO_5045152147" evidence="2">
    <location>
        <begin position="22"/>
        <end position="480"/>
    </location>
</feature>
<accession>A0ABZ1BRQ1</accession>
<dbReference type="PANTHER" id="PTHR12558">
    <property type="entry name" value="CELL DIVISION CYCLE 16,23,27"/>
    <property type="match status" value="1"/>
</dbReference>
<dbReference type="RefSeq" id="WP_324669755.1">
    <property type="nucleotide sequence ID" value="NZ_CP141614.1"/>
</dbReference>
<dbReference type="SMART" id="SM00028">
    <property type="entry name" value="TPR"/>
    <property type="match status" value="5"/>
</dbReference>
<keyword evidence="1" id="KW-0802">TPR repeat</keyword>
<name>A0ABZ1BRQ1_9FIRM</name>
<gene>
    <name evidence="3" type="ORF">VLY81_04085</name>
</gene>
<keyword evidence="2" id="KW-0732">Signal</keyword>
<dbReference type="SUPFAM" id="SSF48452">
    <property type="entry name" value="TPR-like"/>
    <property type="match status" value="1"/>
</dbReference>
<dbReference type="PROSITE" id="PS50005">
    <property type="entry name" value="TPR"/>
    <property type="match status" value="2"/>
</dbReference>
<feature type="repeat" description="TPR" evidence="1">
    <location>
        <begin position="415"/>
        <end position="448"/>
    </location>
</feature>
<sequence>MRRLAVWAALTVALAAGPAMAGAAEAQRSVAPGTLALRMSESMGWPDRFSAVVRVEPVAAAAGSGAVSFRVESFTPDTFRWTPMDPRGVGGTAWRGYLHLETGGPGPRFTYGYDGFPFLRALEVYFGIFRPLPEGSRLVLGQGVRLLNRSAVEAVLYDSGAGQQAHLVVDAETGLVLRASVLAPGRSQGESTPLVSAVRFDVGAAVATVEYEAPVLGDGGRMVLSRRGRVWFLSEAVVHDGAQAHRVRLEQVRLGDEAGPMTRPDVSTLQRLAGALERAQQAVQERRWEAAAAAAREALGVDPYNIRAHNLLGYAAMERGDWVTAAGAFDQIIHLAPDSPLGYNNLAYLYADKGFNLSRALSLARRAMDLSGDEPDASVLDTYGWALYRNGRIDEARQVLEQAVAASGDDPRSQAEILYHLGVVLIRMERLDEARRLLGRAIELDPDLEEAREALGLLERGEPGMIGLPAARAGGRGAAA</sequence>
<evidence type="ECO:0000313" key="3">
    <source>
        <dbReference type="EMBL" id="WRP15353.1"/>
    </source>
</evidence>
<dbReference type="EMBL" id="CP141614">
    <property type="protein sequence ID" value="WRP15353.1"/>
    <property type="molecule type" value="Genomic_DNA"/>
</dbReference>
<evidence type="ECO:0000256" key="2">
    <source>
        <dbReference type="SAM" id="SignalP"/>
    </source>
</evidence>
<feature type="signal peptide" evidence="2">
    <location>
        <begin position="1"/>
        <end position="21"/>
    </location>
</feature>
<dbReference type="Gene3D" id="1.25.40.10">
    <property type="entry name" value="Tetratricopeptide repeat domain"/>
    <property type="match status" value="2"/>
</dbReference>
<feature type="repeat" description="TPR" evidence="1">
    <location>
        <begin position="306"/>
        <end position="339"/>
    </location>
</feature>
<evidence type="ECO:0000256" key="1">
    <source>
        <dbReference type="PROSITE-ProRule" id="PRU00339"/>
    </source>
</evidence>
<proteinExistence type="predicted"/>
<organism evidence="3 4">
    <name type="scientific">Geochorda subterranea</name>
    <dbReference type="NCBI Taxonomy" id="3109564"/>
    <lineage>
        <taxon>Bacteria</taxon>
        <taxon>Bacillati</taxon>
        <taxon>Bacillota</taxon>
        <taxon>Limnochordia</taxon>
        <taxon>Limnochordales</taxon>
        <taxon>Geochordaceae</taxon>
        <taxon>Geochorda</taxon>
    </lineage>
</organism>
<dbReference type="Pfam" id="PF13432">
    <property type="entry name" value="TPR_16"/>
    <property type="match status" value="2"/>
</dbReference>
<dbReference type="InterPro" id="IPR019734">
    <property type="entry name" value="TPR_rpt"/>
</dbReference>
<dbReference type="Proteomes" id="UP001333102">
    <property type="component" value="Chromosome"/>
</dbReference>